<keyword evidence="2" id="KW-1185">Reference proteome</keyword>
<evidence type="ECO:0000313" key="1">
    <source>
        <dbReference type="EMBL" id="EKJ96556.1"/>
    </source>
</evidence>
<sequence>MTAKRSVRPNAAIEAQENVSVSILATKSSMACSFREAIKQHRRLIASEETDLKWREPLGAAVHFEMRKEATKALESSRDKWAPRRNHATGPLAKIAALKALFFSTIKV</sequence>
<name>A0ABN0HPF7_RHILU</name>
<protein>
    <submittedName>
        <fullName evidence="1">Uncharacterized protein</fullName>
    </submittedName>
</protein>
<reference evidence="1 2" key="1">
    <citation type="journal article" date="2013" name="Genome Announc.">
        <title>Genome Sequence of Rhizobium lupini HPC(L) Isolated from Saline Desert Soil, Kutch (Gujarat).</title>
        <authorList>
            <person name="Agarwal L."/>
            <person name="Purohit H.J."/>
        </authorList>
    </citation>
    <scope>NUCLEOTIDE SEQUENCE [LARGE SCALE GENOMIC DNA]</scope>
    <source>
        <strain evidence="2">HPC(L)</strain>
    </source>
</reference>
<proteinExistence type="predicted"/>
<dbReference type="Proteomes" id="UP000017668">
    <property type="component" value="Unassembled WGS sequence"/>
</dbReference>
<evidence type="ECO:0000313" key="2">
    <source>
        <dbReference type="Proteomes" id="UP000017668"/>
    </source>
</evidence>
<comment type="caution">
    <text evidence="1">The sequence shown here is derived from an EMBL/GenBank/DDBJ whole genome shotgun (WGS) entry which is preliminary data.</text>
</comment>
<organism evidence="1 2">
    <name type="scientific">Bradyrhizobium lupini HPC(L)</name>
    <dbReference type="NCBI Taxonomy" id="1229491"/>
    <lineage>
        <taxon>Bacteria</taxon>
        <taxon>Pseudomonadati</taxon>
        <taxon>Pseudomonadota</taxon>
        <taxon>Alphaproteobacteria</taxon>
        <taxon>Hyphomicrobiales</taxon>
        <taxon>Nitrobacteraceae</taxon>
        <taxon>Bradyrhizobium</taxon>
    </lineage>
</organism>
<accession>A0ABN0HPF7</accession>
<dbReference type="EMBL" id="AMQQ01000010">
    <property type="protein sequence ID" value="EKJ96556.1"/>
    <property type="molecule type" value="Genomic_DNA"/>
</dbReference>
<gene>
    <name evidence="1" type="ORF">C241_05567</name>
</gene>